<sequence>MDLPGWYLTYSYHLMSNCYSPQPLSVTSNLYTNNDCETSRMKISLHREVLGVRSIVRSSSVEWGSVAKKQPMTWHKDTRDSMWSSTLNITMHQDDWVPAFERGMGP</sequence>
<protein>
    <submittedName>
        <fullName evidence="1">Uncharacterized protein</fullName>
    </submittedName>
</protein>
<dbReference type="AlphaFoldDB" id="A0A1D6EFQ1"/>
<dbReference type="EMBL" id="CM007648">
    <property type="protein sequence ID" value="ONM19008.1"/>
    <property type="molecule type" value="Genomic_DNA"/>
</dbReference>
<gene>
    <name evidence="1" type="ORF">ZEAMMB73_Zm00001d004481</name>
</gene>
<dbReference type="InParanoid" id="A0A1D6EFQ1"/>
<reference evidence="1" key="1">
    <citation type="submission" date="2015-12" db="EMBL/GenBank/DDBJ databases">
        <title>Update maize B73 reference genome by single molecule sequencing technologies.</title>
        <authorList>
            <consortium name="Maize Genome Sequencing Project"/>
            <person name="Ware D."/>
        </authorList>
    </citation>
    <scope>NUCLEOTIDE SEQUENCE [LARGE SCALE GENOMIC DNA]</scope>
    <source>
        <tissue evidence="1">Seedling</tissue>
    </source>
</reference>
<proteinExistence type="predicted"/>
<accession>A0A1D6EFQ1</accession>
<organism evidence="1">
    <name type="scientific">Zea mays</name>
    <name type="common">Maize</name>
    <dbReference type="NCBI Taxonomy" id="4577"/>
    <lineage>
        <taxon>Eukaryota</taxon>
        <taxon>Viridiplantae</taxon>
        <taxon>Streptophyta</taxon>
        <taxon>Embryophyta</taxon>
        <taxon>Tracheophyta</taxon>
        <taxon>Spermatophyta</taxon>
        <taxon>Magnoliopsida</taxon>
        <taxon>Liliopsida</taxon>
        <taxon>Poales</taxon>
        <taxon>Poaceae</taxon>
        <taxon>PACMAD clade</taxon>
        <taxon>Panicoideae</taxon>
        <taxon>Andropogonodae</taxon>
        <taxon>Andropogoneae</taxon>
        <taxon>Tripsacinae</taxon>
        <taxon>Zea</taxon>
    </lineage>
</organism>
<evidence type="ECO:0000313" key="1">
    <source>
        <dbReference type="EMBL" id="ONM19008.1"/>
    </source>
</evidence>
<name>A0A1D6EFQ1_MAIZE</name>